<protein>
    <submittedName>
        <fullName evidence="1">Uncharacterized protein</fullName>
    </submittedName>
</protein>
<dbReference type="HOGENOM" id="CLU_3296980_0_0_9"/>
<sequence>MCHLMDNMTVDAEKASQLILGMENAGGHFKPNYGYKTEID</sequence>
<dbReference type="KEGG" id="sez:Sez_1440"/>
<dbReference type="AlphaFoldDB" id="B4U457"/>
<proteinExistence type="predicted"/>
<accession>B4U457</accession>
<organism evidence="1 2">
    <name type="scientific">Streptococcus equi subsp. zooepidemicus (strain MGCS10565)</name>
    <dbReference type="NCBI Taxonomy" id="552526"/>
    <lineage>
        <taxon>Bacteria</taxon>
        <taxon>Bacillati</taxon>
        <taxon>Bacillota</taxon>
        <taxon>Bacilli</taxon>
        <taxon>Lactobacillales</taxon>
        <taxon>Streptococcaceae</taxon>
        <taxon>Streptococcus</taxon>
    </lineage>
</organism>
<dbReference type="EMBL" id="CP001129">
    <property type="protein sequence ID" value="ACG62774.1"/>
    <property type="molecule type" value="Genomic_DNA"/>
</dbReference>
<name>B4U457_STREM</name>
<reference evidence="1 2" key="1">
    <citation type="journal article" date="2008" name="PLoS ONE">
        <title>Genome sequence of a lancefield group C Streptococcus zooepidemicus strain causing epidemic nephritis: new information about an old disease.</title>
        <authorList>
            <person name="Beres S.B."/>
            <person name="Sesso R."/>
            <person name="Pinto S.W.L."/>
            <person name="Hoe N.P."/>
            <person name="Porcella S.F."/>
            <person name="Deleo F.R."/>
            <person name="Musser J.M."/>
        </authorList>
    </citation>
    <scope>NUCLEOTIDE SEQUENCE [LARGE SCALE GENOMIC DNA]</scope>
    <source>
        <strain evidence="1 2">MGCS10565</strain>
    </source>
</reference>
<evidence type="ECO:0000313" key="1">
    <source>
        <dbReference type="EMBL" id="ACG62774.1"/>
    </source>
</evidence>
<dbReference type="Proteomes" id="UP000001873">
    <property type="component" value="Chromosome"/>
</dbReference>
<evidence type="ECO:0000313" key="2">
    <source>
        <dbReference type="Proteomes" id="UP000001873"/>
    </source>
</evidence>
<gene>
    <name evidence="1" type="ordered locus">Sez_1440</name>
</gene>